<dbReference type="KEGG" id="jre:109007574"/>
<evidence type="ECO:0000313" key="1">
    <source>
        <dbReference type="Proteomes" id="UP000235220"/>
    </source>
</evidence>
<dbReference type="GeneID" id="109007574"/>
<dbReference type="FunCoup" id="A0A2I4GG24">
    <property type="interactions" value="240"/>
</dbReference>
<dbReference type="Gramene" id="Jr16_05800_p1">
    <property type="protein sequence ID" value="cds.Jr16_05800_p1"/>
    <property type="gene ID" value="Jr16_05800"/>
</dbReference>
<dbReference type="OrthoDB" id="1918034at2759"/>
<dbReference type="PANTHER" id="PTHR47461:SF3">
    <property type="entry name" value="PHYTOLONGIN PHYL2.2"/>
    <property type="match status" value="1"/>
</dbReference>
<proteinExistence type="predicted"/>
<dbReference type="Gene3D" id="3.30.450.50">
    <property type="entry name" value="Longin domain"/>
    <property type="match status" value="1"/>
</dbReference>
<dbReference type="GO" id="GO:0016020">
    <property type="term" value="C:membrane"/>
    <property type="evidence" value="ECO:0007669"/>
    <property type="project" value="InterPro"/>
</dbReference>
<dbReference type="PANTHER" id="PTHR47461">
    <property type="entry name" value="PHYTOLONGIN PHYL1.2"/>
    <property type="match status" value="1"/>
</dbReference>
<dbReference type="InterPro" id="IPR011012">
    <property type="entry name" value="Longin-like_dom_sf"/>
</dbReference>
<protein>
    <submittedName>
        <fullName evidence="2">Phytolongin Phyl2.2-like</fullName>
    </submittedName>
</protein>
<dbReference type="SUPFAM" id="SSF64356">
    <property type="entry name" value="SNARE-like"/>
    <property type="match status" value="1"/>
</dbReference>
<sequence length="258" mass="29295">MVCDPNLILYTCIARGTTILARFTREPDLEPLAIKCIEKSPPHHSMFFHTIRSRTYTFLIQDPFVYFAVFDEDLAQSDGLWFLKHLKGSFEEIVEGGALKGLDNINSLCLQRQCDSIFRGTTTLNLSMVNVSPGTEPKVSRNTSLDSVKGMEMAITTLLRSNPCKSLKKKKKKKKKMNGDAKGDDVLKNMVYVAQDVNSGVYKDFSLPVQKGSANDRQKAKQLWRKHVWFVLLLDLFVCSVLFVIWLWVCQGFKCIEG</sequence>
<organism evidence="1 2">
    <name type="scientific">Juglans regia</name>
    <name type="common">English walnut</name>
    <dbReference type="NCBI Taxonomy" id="51240"/>
    <lineage>
        <taxon>Eukaryota</taxon>
        <taxon>Viridiplantae</taxon>
        <taxon>Streptophyta</taxon>
        <taxon>Embryophyta</taxon>
        <taxon>Tracheophyta</taxon>
        <taxon>Spermatophyta</taxon>
        <taxon>Magnoliopsida</taxon>
        <taxon>eudicotyledons</taxon>
        <taxon>Gunneridae</taxon>
        <taxon>Pentapetalae</taxon>
        <taxon>rosids</taxon>
        <taxon>fabids</taxon>
        <taxon>Fagales</taxon>
        <taxon>Juglandaceae</taxon>
        <taxon>Juglans</taxon>
    </lineage>
</organism>
<dbReference type="RefSeq" id="XP_018842851.1">
    <property type="nucleotide sequence ID" value="XM_018987306.2"/>
</dbReference>
<dbReference type="Proteomes" id="UP000235220">
    <property type="component" value="Chromosome 16"/>
</dbReference>
<name>A0A2I4GG24_JUGRE</name>
<gene>
    <name evidence="2" type="primary">LOC109007574</name>
</gene>
<reference evidence="2" key="1">
    <citation type="submission" date="2025-08" db="UniProtKB">
        <authorList>
            <consortium name="RefSeq"/>
        </authorList>
    </citation>
    <scope>IDENTIFICATION</scope>
    <source>
        <tissue evidence="2">Leaves</tissue>
    </source>
</reference>
<evidence type="ECO:0000313" key="2">
    <source>
        <dbReference type="RefSeq" id="XP_018842851.1"/>
    </source>
</evidence>
<dbReference type="AlphaFoldDB" id="A0A2I4GG24"/>
<keyword evidence="1" id="KW-1185">Reference proteome</keyword>
<accession>A0A2I4GG24</accession>
<dbReference type="InterPro" id="IPR044783">
    <property type="entry name" value="PHYL"/>
</dbReference>